<feature type="domain" description="YubB ferredoxin-like" evidence="1">
    <location>
        <begin position="144"/>
        <end position="220"/>
    </location>
</feature>
<gene>
    <name evidence="2" type="ORF">10S8_30</name>
</gene>
<reference evidence="2" key="1">
    <citation type="submission" date="2017-06" db="EMBL/GenBank/DDBJ databases">
        <title>Novel phages from South African skin metaviromes.</title>
        <authorList>
            <person name="van Zyl L.J."/>
            <person name="Abrahams Y."/>
            <person name="Stander E.A."/>
            <person name="Kirby B.M."/>
            <person name="Clavaud C."/>
            <person name="Farcet C."/>
            <person name="Breton L."/>
            <person name="Trindade M.I."/>
        </authorList>
    </citation>
    <scope>NUCLEOTIDE SEQUENCE</scope>
</reference>
<dbReference type="Pfam" id="PF18406">
    <property type="entry name" value="DUF1281_C"/>
    <property type="match status" value="1"/>
</dbReference>
<dbReference type="EMBL" id="MF417928">
    <property type="protein sequence ID" value="ASN71586.1"/>
    <property type="molecule type" value="Genomic_DNA"/>
</dbReference>
<protein>
    <recommendedName>
        <fullName evidence="1">YubB ferredoxin-like domain-containing protein</fullName>
    </recommendedName>
</protein>
<dbReference type="InterPro" id="IPR041329">
    <property type="entry name" value="YubB_C"/>
</dbReference>
<name>A0A2H4JF84_9CAUD</name>
<dbReference type="Gene3D" id="3.30.70.1270">
    <property type="entry name" value="Api92-like domains"/>
    <property type="match status" value="1"/>
</dbReference>
<proteinExistence type="predicted"/>
<organism evidence="2">
    <name type="scientific">uncultured Caudovirales phage</name>
    <dbReference type="NCBI Taxonomy" id="2100421"/>
    <lineage>
        <taxon>Viruses</taxon>
        <taxon>Duplodnaviria</taxon>
        <taxon>Heunggongvirae</taxon>
        <taxon>Uroviricota</taxon>
        <taxon>Caudoviricetes</taxon>
        <taxon>Peduoviridae</taxon>
        <taxon>Maltschvirus</taxon>
        <taxon>Maltschvirus maltsch</taxon>
    </lineage>
</organism>
<evidence type="ECO:0000313" key="2">
    <source>
        <dbReference type="EMBL" id="ASN71586.1"/>
    </source>
</evidence>
<evidence type="ECO:0000259" key="1">
    <source>
        <dbReference type="Pfam" id="PF18406"/>
    </source>
</evidence>
<dbReference type="SUPFAM" id="SSF160940">
    <property type="entry name" value="Api92-like"/>
    <property type="match status" value="1"/>
</dbReference>
<accession>A0A2H4JF84</accession>
<sequence length="253" mass="30020">MPNHVENIIKMEGIINLPLFVEGDGEKSFDFNKIIPMPESLNIESGSSTDENIIYYITERCTIPIQCLEPEKKNLVKKLIKNMFSPREFTWAEEVFKIVMEKSYSESEYQKKKRYENGMICLSNYQQYNATTWYDWHCNNWGTKWNAYSYKQRNDNEISFQTAWSNPEPVMLRLSEMYPDATIEHWWADEDTGSNTGYRVYKCGKVIEGDYYEQCSNKAYETYIKCWGESNCLYQDEEGNWKRRDCETCHGCD</sequence>